<dbReference type="InterPro" id="IPR005908">
    <property type="entry name" value="G1P_thy_trans_l"/>
</dbReference>
<keyword evidence="2" id="KW-0548">Nucleotidyltransferase</keyword>
<reference evidence="2" key="1">
    <citation type="journal article" date="2020" name="mSystems">
        <title>Genome- and Community-Level Interaction Insights into Carbon Utilization and Element Cycling Functions of Hydrothermarchaeota in Hydrothermal Sediment.</title>
        <authorList>
            <person name="Zhou Z."/>
            <person name="Liu Y."/>
            <person name="Xu W."/>
            <person name="Pan J."/>
            <person name="Luo Z.H."/>
            <person name="Li M."/>
        </authorList>
    </citation>
    <scope>NUCLEOTIDE SEQUENCE [LARGE SCALE GENOMIC DNA]</scope>
    <source>
        <strain evidence="2">SpSt-695</strain>
    </source>
</reference>
<dbReference type="InterPro" id="IPR005835">
    <property type="entry name" value="NTP_transferase_dom"/>
</dbReference>
<dbReference type="GO" id="GO:0008879">
    <property type="term" value="F:glucose-1-phosphate thymidylyltransferase activity"/>
    <property type="evidence" value="ECO:0007669"/>
    <property type="project" value="UniProtKB-EC"/>
</dbReference>
<dbReference type="SUPFAM" id="SSF53448">
    <property type="entry name" value="Nucleotide-diphospho-sugar transferases"/>
    <property type="match status" value="1"/>
</dbReference>
<comment type="caution">
    <text evidence="2">The sequence shown here is derived from an EMBL/GenBank/DDBJ whole genome shotgun (WGS) entry which is preliminary data.</text>
</comment>
<dbReference type="CDD" id="cd04189">
    <property type="entry name" value="G1P_TT_long"/>
    <property type="match status" value="1"/>
</dbReference>
<dbReference type="PANTHER" id="PTHR42883:SF2">
    <property type="entry name" value="THYMIDYLYLTRANSFERASE"/>
    <property type="match status" value="1"/>
</dbReference>
<dbReference type="EC" id="2.7.7.24" evidence="2"/>
<evidence type="ECO:0000313" key="2">
    <source>
        <dbReference type="EMBL" id="HGK53462.1"/>
    </source>
</evidence>
<proteinExistence type="predicted"/>
<keyword evidence="2" id="KW-0808">Transferase</keyword>
<dbReference type="Pfam" id="PF00483">
    <property type="entry name" value="NTP_transferase"/>
    <property type="match status" value="1"/>
</dbReference>
<dbReference type="NCBIfam" id="TIGR01208">
    <property type="entry name" value="rmlA_long"/>
    <property type="match status" value="1"/>
</dbReference>
<gene>
    <name evidence="2" type="ORF">ENU72_00350</name>
</gene>
<dbReference type="Gene3D" id="3.90.550.10">
    <property type="entry name" value="Spore Coat Polysaccharide Biosynthesis Protein SpsA, Chain A"/>
    <property type="match status" value="1"/>
</dbReference>
<name>A0A7V4E307_UNCW3</name>
<dbReference type="PANTHER" id="PTHR42883">
    <property type="entry name" value="GLUCOSE-1-PHOSPHATE THYMIDYLTRANSFERASE"/>
    <property type="match status" value="1"/>
</dbReference>
<feature type="domain" description="Nucleotidyl transferase" evidence="1">
    <location>
        <begin position="2"/>
        <end position="234"/>
    </location>
</feature>
<dbReference type="EMBL" id="DTDP01000013">
    <property type="protein sequence ID" value="HGK53462.1"/>
    <property type="molecule type" value="Genomic_DNA"/>
</dbReference>
<dbReference type="AlphaFoldDB" id="A0A7V4E307"/>
<dbReference type="InterPro" id="IPR029044">
    <property type="entry name" value="Nucleotide-diphossugar_trans"/>
</dbReference>
<accession>A0A7V4E307</accession>
<dbReference type="Gene3D" id="2.160.10.10">
    <property type="entry name" value="Hexapeptide repeat proteins"/>
    <property type="match status" value="1"/>
</dbReference>
<protein>
    <submittedName>
        <fullName evidence="2">Glucose-1-phosphate thymidylyltransferase</fullName>
        <ecNumber evidence="2">2.7.7.24</ecNumber>
    </submittedName>
</protein>
<evidence type="ECO:0000259" key="1">
    <source>
        <dbReference type="Pfam" id="PF00483"/>
    </source>
</evidence>
<sequence>MKGLILSGGKGTRLRPITHYLSKQLIPVANKPVLFYSLEAMQEAGIKDVGIVIGDTWREIKEIVQDGKRWNLNVTYIHQEAPLGLAHAVMISEDFIGKEPFVMYLGDNILKEGIKRFVKEFEEKLPDAQIFVSEVSNPQDFGVVIIKEGKIVKLIEKPKKPKSNLALVGVYIFNHHIFKAVKNLKPSWRGEYEITDAINWLLNNKYKVNYLKVKGWWKDTGKPEDLIEANRIILEDLIEDVKGKVKNSKIIGKVNIGENTIVENSHLRGPVIIGKNCIIKDSYIGPFTSISDECEIIKAEIEDSIIMEGSKIIEIEGRIEESIIGKEVLIKKNDLKRKVKKFVIGDHSIINLE</sequence>
<organism evidence="2">
    <name type="scientific">candidate division WOR-3 bacterium</name>
    <dbReference type="NCBI Taxonomy" id="2052148"/>
    <lineage>
        <taxon>Bacteria</taxon>
        <taxon>Bacteria division WOR-3</taxon>
    </lineage>
</organism>